<comment type="similarity">
    <text evidence="1">Belongs to the metallophosphoesterase superfamily. YfcE family.</text>
</comment>
<gene>
    <name evidence="3" type="ORF">GCM10011425_07590</name>
</gene>
<dbReference type="InterPro" id="IPR050126">
    <property type="entry name" value="Ap4A_hydrolase"/>
</dbReference>
<keyword evidence="3" id="KW-0489">Methyltransferase</keyword>
<dbReference type="GO" id="GO:0032259">
    <property type="term" value="P:methylation"/>
    <property type="evidence" value="ECO:0007669"/>
    <property type="project" value="UniProtKB-KW"/>
</dbReference>
<dbReference type="InterPro" id="IPR029052">
    <property type="entry name" value="Metallo-depent_PP-like"/>
</dbReference>
<dbReference type="PIRSF" id="PIRSF000883">
    <property type="entry name" value="Pesterase_MJ0912"/>
    <property type="match status" value="1"/>
</dbReference>
<dbReference type="PANTHER" id="PTHR42850:SF2">
    <property type="entry name" value="BLL5683 PROTEIN"/>
    <property type="match status" value="1"/>
</dbReference>
<evidence type="ECO:0000313" key="3">
    <source>
        <dbReference type="EMBL" id="GGI49547.1"/>
    </source>
</evidence>
<evidence type="ECO:0000259" key="2">
    <source>
        <dbReference type="Pfam" id="PF12850"/>
    </source>
</evidence>
<evidence type="ECO:0000256" key="1">
    <source>
        <dbReference type="ARBA" id="ARBA00008950"/>
    </source>
</evidence>
<dbReference type="SUPFAM" id="SSF56300">
    <property type="entry name" value="Metallo-dependent phosphatases"/>
    <property type="match status" value="1"/>
</dbReference>
<name>A0A917J7T8_9SPHI</name>
<dbReference type="Gene3D" id="3.60.21.10">
    <property type="match status" value="1"/>
</dbReference>
<feature type="domain" description="Calcineurin-like phosphoesterase" evidence="2">
    <location>
        <begin position="5"/>
        <end position="180"/>
    </location>
</feature>
<proteinExistence type="inferred from homology"/>
<keyword evidence="3" id="KW-0808">Transferase</keyword>
<dbReference type="RefSeq" id="WP_188413910.1">
    <property type="nucleotide sequence ID" value="NZ_BMDO01000001.1"/>
</dbReference>
<dbReference type="Proteomes" id="UP000662074">
    <property type="component" value="Unassembled WGS sequence"/>
</dbReference>
<keyword evidence="4" id="KW-1185">Reference proteome</keyword>
<organism evidence="3 4">
    <name type="scientific">Mucilaginibacter galii</name>
    <dbReference type="NCBI Taxonomy" id="2005073"/>
    <lineage>
        <taxon>Bacteria</taxon>
        <taxon>Pseudomonadati</taxon>
        <taxon>Bacteroidota</taxon>
        <taxon>Sphingobacteriia</taxon>
        <taxon>Sphingobacteriales</taxon>
        <taxon>Sphingobacteriaceae</taxon>
        <taxon>Mucilaginibacter</taxon>
    </lineage>
</organism>
<sequence>MKIYAIISDVHGNSLALRAVLNDISSRQVDQIINLGDHVFGALEPEAAAALIRQTPMLCISGNTDREILESLNKPSEKENMERVKSDLSVETITWLQSLPPTAVCDEVFFVSHGTPESDNEYLLEQVTAQGVFVYNDEDLVAKTQHIKEPVILCGHSHVNRVVHLSNGKIILNPGSVGLPAYLGNGEHRFAMESMTPHAKYAIVKVDGAHINIEQIHCSYNWQQASAAAKCNGSDKWAEFLLHGRMPKDLRV</sequence>
<dbReference type="InterPro" id="IPR011152">
    <property type="entry name" value="Pesterase_MJ0912"/>
</dbReference>
<dbReference type="EMBL" id="BMDO01000001">
    <property type="protein sequence ID" value="GGI49547.1"/>
    <property type="molecule type" value="Genomic_DNA"/>
</dbReference>
<dbReference type="PANTHER" id="PTHR42850">
    <property type="entry name" value="METALLOPHOSPHOESTERASE"/>
    <property type="match status" value="1"/>
</dbReference>
<reference evidence="3" key="2">
    <citation type="submission" date="2020-09" db="EMBL/GenBank/DDBJ databases">
        <authorList>
            <person name="Sun Q."/>
            <person name="Sedlacek I."/>
        </authorList>
    </citation>
    <scope>NUCLEOTIDE SEQUENCE</scope>
    <source>
        <strain evidence="3">CCM 8711</strain>
    </source>
</reference>
<reference evidence="3" key="1">
    <citation type="journal article" date="2014" name="Int. J. Syst. Evol. Microbiol.">
        <title>Complete genome sequence of Corynebacterium casei LMG S-19264T (=DSM 44701T), isolated from a smear-ripened cheese.</title>
        <authorList>
            <consortium name="US DOE Joint Genome Institute (JGI-PGF)"/>
            <person name="Walter F."/>
            <person name="Albersmeier A."/>
            <person name="Kalinowski J."/>
            <person name="Ruckert C."/>
        </authorList>
    </citation>
    <scope>NUCLEOTIDE SEQUENCE</scope>
    <source>
        <strain evidence="3">CCM 8711</strain>
    </source>
</reference>
<dbReference type="InterPro" id="IPR024654">
    <property type="entry name" value="Calcineurin-like_PHP_lpxH"/>
</dbReference>
<dbReference type="GO" id="GO:0008168">
    <property type="term" value="F:methyltransferase activity"/>
    <property type="evidence" value="ECO:0007669"/>
    <property type="project" value="UniProtKB-KW"/>
</dbReference>
<accession>A0A917J7T8</accession>
<dbReference type="GO" id="GO:0005737">
    <property type="term" value="C:cytoplasm"/>
    <property type="evidence" value="ECO:0007669"/>
    <property type="project" value="TreeGrafter"/>
</dbReference>
<dbReference type="Pfam" id="PF12850">
    <property type="entry name" value="Metallophos_2"/>
    <property type="match status" value="1"/>
</dbReference>
<comment type="caution">
    <text evidence="3">The sequence shown here is derived from an EMBL/GenBank/DDBJ whole genome shotgun (WGS) entry which is preliminary data.</text>
</comment>
<evidence type="ECO:0000313" key="4">
    <source>
        <dbReference type="Proteomes" id="UP000662074"/>
    </source>
</evidence>
<dbReference type="AlphaFoldDB" id="A0A917J7T8"/>
<dbReference type="GO" id="GO:0016791">
    <property type="term" value="F:phosphatase activity"/>
    <property type="evidence" value="ECO:0007669"/>
    <property type="project" value="TreeGrafter"/>
</dbReference>
<protein>
    <submittedName>
        <fullName evidence="3">DNA methylase</fullName>
    </submittedName>
</protein>